<proteinExistence type="predicted"/>
<evidence type="ECO:0000313" key="2">
    <source>
        <dbReference type="Proteomes" id="UP000254876"/>
    </source>
</evidence>
<organism evidence="1 2">
    <name type="scientific">Elizabethkingia anophelis</name>
    <dbReference type="NCBI Taxonomy" id="1117645"/>
    <lineage>
        <taxon>Bacteria</taxon>
        <taxon>Pseudomonadati</taxon>
        <taxon>Bacteroidota</taxon>
        <taxon>Flavobacteriia</taxon>
        <taxon>Flavobacteriales</taxon>
        <taxon>Weeksellaceae</taxon>
        <taxon>Elizabethkingia</taxon>
    </lineage>
</organism>
<accession>A0A7Z7Q031</accession>
<evidence type="ECO:0000313" key="1">
    <source>
        <dbReference type="EMBL" id="STD04851.1"/>
    </source>
</evidence>
<gene>
    <name evidence="1" type="ORF">NCTC10588_02171</name>
</gene>
<protein>
    <submittedName>
        <fullName evidence="1">Fibrobacter succinogenes major paralogous domain</fullName>
    </submittedName>
</protein>
<name>A0A7Z7Q031_9FLAO</name>
<dbReference type="AlphaFoldDB" id="A0A7Z7Q031"/>
<sequence length="518" mass="54855">MKMCQIKALRLQKNQSLGLNNNQIQIQSVPFGEGFDLVAELEPEAPSLKSTAQAGLNPIAAATPINRIIKFRIVVYNASGQYDSSYIYSINAGGAVTPDSGVPIKLNGGQSYTFIAYSYNTNVAPTDNLVGSNLSTATISASSTQDIMYYKTTLTPSGDAGAQNNLNVILKHSFSTITVNIDSSLTNGYNITNITGATLSKVFPTATIALNTGTVTSSGTATAIAVPFPASPNSNSVTATSAVIVNNSNNTNDGTFNITSLTVGPLTGANVAFNNLTIQPGSRYNMTIKLVPQDAFFDDTTSVPGQTFPVARINGKVWMRHNLGADYSLNPDQNPSIAQLHGNYYQWGRKPVAATATTPDPISGWNSAQVTDNNAWNSGTEDAPIKVDANDPCPDGYRVPTPKEFNALIAATTQLTADNIGSPWTQSASNYATARVFRSKRDANVKLTFPMTGLRDPNTGNILTNISGSPSRGVASYLWGNIRSGSRSAEMDLTQTSVNGNSSANNTAWGMAIRCVAK</sequence>
<reference evidence="1 2" key="1">
    <citation type="submission" date="2018-06" db="EMBL/GenBank/DDBJ databases">
        <authorList>
            <consortium name="Pathogen Informatics"/>
            <person name="Doyle S."/>
        </authorList>
    </citation>
    <scope>NUCLEOTIDE SEQUENCE [LARGE SCALE GENOMIC DNA]</scope>
    <source>
        <strain evidence="1 2">NCTC10588</strain>
    </source>
</reference>
<dbReference type="Proteomes" id="UP000254876">
    <property type="component" value="Unassembled WGS sequence"/>
</dbReference>
<comment type="caution">
    <text evidence="1">The sequence shown here is derived from an EMBL/GenBank/DDBJ whole genome shotgun (WGS) entry which is preliminary data.</text>
</comment>
<dbReference type="EMBL" id="UFYD01000001">
    <property type="protein sequence ID" value="STD04851.1"/>
    <property type="molecule type" value="Genomic_DNA"/>
</dbReference>